<protein>
    <submittedName>
        <fullName evidence="2">CACTA en-spm transposon protein</fullName>
    </submittedName>
</protein>
<dbReference type="Proteomes" id="UP000321393">
    <property type="component" value="Unassembled WGS sequence"/>
</dbReference>
<feature type="compositionally biased region" description="Polar residues" evidence="1">
    <location>
        <begin position="146"/>
        <end position="163"/>
    </location>
</feature>
<evidence type="ECO:0000256" key="1">
    <source>
        <dbReference type="SAM" id="MobiDB-lite"/>
    </source>
</evidence>
<gene>
    <name evidence="2" type="ORF">E6C27_scaffold335G00730</name>
</gene>
<feature type="region of interest" description="Disordered" evidence="1">
    <location>
        <begin position="140"/>
        <end position="163"/>
    </location>
</feature>
<dbReference type="EMBL" id="SSTE01015151">
    <property type="protein sequence ID" value="KAA0043566.1"/>
    <property type="molecule type" value="Genomic_DNA"/>
</dbReference>
<dbReference type="AlphaFoldDB" id="A0A5A7TNE4"/>
<reference evidence="2 3" key="1">
    <citation type="submission" date="2019-08" db="EMBL/GenBank/DDBJ databases">
        <title>Draft genome sequences of two oriental melons (Cucumis melo L. var makuwa).</title>
        <authorList>
            <person name="Kwon S.-Y."/>
        </authorList>
    </citation>
    <scope>NUCLEOTIDE SEQUENCE [LARGE SCALE GENOMIC DNA]</scope>
    <source>
        <strain evidence="3">cv. SW 3</strain>
        <tissue evidence="2">Leaf</tissue>
    </source>
</reference>
<evidence type="ECO:0000313" key="3">
    <source>
        <dbReference type="Proteomes" id="UP000321393"/>
    </source>
</evidence>
<organism evidence="2 3">
    <name type="scientific">Cucumis melo var. makuwa</name>
    <name type="common">Oriental melon</name>
    <dbReference type="NCBI Taxonomy" id="1194695"/>
    <lineage>
        <taxon>Eukaryota</taxon>
        <taxon>Viridiplantae</taxon>
        <taxon>Streptophyta</taxon>
        <taxon>Embryophyta</taxon>
        <taxon>Tracheophyta</taxon>
        <taxon>Spermatophyta</taxon>
        <taxon>Magnoliopsida</taxon>
        <taxon>eudicotyledons</taxon>
        <taxon>Gunneridae</taxon>
        <taxon>Pentapetalae</taxon>
        <taxon>rosids</taxon>
        <taxon>fabids</taxon>
        <taxon>Cucurbitales</taxon>
        <taxon>Cucurbitaceae</taxon>
        <taxon>Benincaseae</taxon>
        <taxon>Cucumis</taxon>
    </lineage>
</organism>
<name>A0A5A7TNE4_CUCMM</name>
<sequence>MLHRIGKIPIFIAISYKLILPHAICFNNTIGVLTQDTFPIHFLKWAHVIPEYIELVKGNLQEQSLMNKATRARQPYPKSNVGTPVPAHLTGFSTTLWGQDMRDRFSSSSTIVDRELAHVMEVNEELKTYLEIVEEESNNMEARTKCSLNRSTGSTNGGNEEDD</sequence>
<accession>A0A5A7TNE4</accession>
<proteinExistence type="predicted"/>
<evidence type="ECO:0000313" key="2">
    <source>
        <dbReference type="EMBL" id="KAA0043566.1"/>
    </source>
</evidence>
<comment type="caution">
    <text evidence="2">The sequence shown here is derived from an EMBL/GenBank/DDBJ whole genome shotgun (WGS) entry which is preliminary data.</text>
</comment>